<reference evidence="1 2" key="1">
    <citation type="journal article" date="2014" name="Genome Announc.">
        <title>Complete Genome Sequence of the Extremely Halophilic Archaeon Haloarcula hispanica Strain N601.</title>
        <authorList>
            <person name="Ding J.Y."/>
            <person name="Chiang P.W."/>
            <person name="Hong M.J."/>
            <person name="Dyall-Smith M."/>
            <person name="Tang S.L."/>
        </authorList>
    </citation>
    <scope>NUCLEOTIDE SEQUENCE [LARGE SCALE GENOMIC DNA]</scope>
    <source>
        <strain evidence="1 2">N601</strain>
    </source>
</reference>
<evidence type="ECO:0000313" key="1">
    <source>
        <dbReference type="EMBL" id="AHB67296.1"/>
    </source>
</evidence>
<dbReference type="Proteomes" id="UP000018572">
    <property type="component" value="Chromosome 1"/>
</dbReference>
<dbReference type="KEGG" id="hhn:HISP_15250"/>
<protein>
    <recommendedName>
        <fullName evidence="3">Small CPxCG-related zinc finger protein</fullName>
    </recommendedName>
</protein>
<accession>V5TPN7</accession>
<sequence length="59" mass="6615">MTHIQGCMPECQNCGNFVTADYARVFTPNGVEKPRVCPQCEDKIRDGADVREARSTRRG</sequence>
<dbReference type="AlphaFoldDB" id="V5TPN7"/>
<dbReference type="EMBL" id="CP006884">
    <property type="protein sequence ID" value="AHB67296.1"/>
    <property type="molecule type" value="Genomic_DNA"/>
</dbReference>
<keyword evidence="2" id="KW-1185">Reference proteome</keyword>
<name>V5TPN7_HALHI</name>
<proteinExistence type="predicted"/>
<evidence type="ECO:0000313" key="2">
    <source>
        <dbReference type="Proteomes" id="UP000018572"/>
    </source>
</evidence>
<dbReference type="InterPro" id="IPR055985">
    <property type="entry name" value="DUF7563"/>
</dbReference>
<dbReference type="Pfam" id="PF24444">
    <property type="entry name" value="DUF7563"/>
    <property type="match status" value="1"/>
</dbReference>
<gene>
    <name evidence="1" type="ORF">HISP_15250</name>
</gene>
<evidence type="ECO:0008006" key="3">
    <source>
        <dbReference type="Google" id="ProtNLM"/>
    </source>
</evidence>
<dbReference type="HOGENOM" id="CLU_210071_1_0_2"/>
<organism evidence="1 2">
    <name type="scientific">Haloarcula hispanica N601</name>
    <dbReference type="NCBI Taxonomy" id="1417673"/>
    <lineage>
        <taxon>Archaea</taxon>
        <taxon>Methanobacteriati</taxon>
        <taxon>Methanobacteriota</taxon>
        <taxon>Stenosarchaea group</taxon>
        <taxon>Halobacteria</taxon>
        <taxon>Halobacteriales</taxon>
        <taxon>Haloarculaceae</taxon>
        <taxon>Haloarcula</taxon>
    </lineage>
</organism>